<keyword evidence="1" id="KW-0812">Transmembrane</keyword>
<dbReference type="Gene3D" id="1.10.287.70">
    <property type="match status" value="1"/>
</dbReference>
<proteinExistence type="predicted"/>
<sequence>MTAIQRISANIAKQRKDSLFSRIGNLQLPLPSNELELNEVADTNECGALLSEAKEFIDKIDKKEDNVANKDDILNEDVKMLRFLCEMLEKSVHAENAEKEKILQTKEDKEQKTWAAGFGQKQKRRNIMLESMTQQTIVGIDNMGIIPEEQEQQMGNIDKCEKEGKEKQFSQYYSDVKEIEGGVLYEEPEPLYIHFIPHLAMIASLIAYMIIGSLIYRVIDHEIGKKSWARSFIWVFQLLATIGWGDSQAGNTQSQAFTVIYIIIGRNVIRKLF</sequence>
<organism evidence="3 4">
    <name type="scientific">Meloidogyne incognita</name>
    <name type="common">Southern root-knot nematode worm</name>
    <name type="synonym">Oxyuris incognita</name>
    <dbReference type="NCBI Taxonomy" id="6306"/>
    <lineage>
        <taxon>Eukaryota</taxon>
        <taxon>Metazoa</taxon>
        <taxon>Ecdysozoa</taxon>
        <taxon>Nematoda</taxon>
        <taxon>Chromadorea</taxon>
        <taxon>Rhabditida</taxon>
        <taxon>Tylenchina</taxon>
        <taxon>Tylenchomorpha</taxon>
        <taxon>Tylenchoidea</taxon>
        <taxon>Meloidogynidae</taxon>
        <taxon>Meloidogyninae</taxon>
        <taxon>Meloidogyne</taxon>
        <taxon>Meloidogyne incognita group</taxon>
    </lineage>
</organism>
<dbReference type="WBParaSite" id="Minc3s00609g15069">
    <property type="protein sequence ID" value="Minc3s00609g15069"/>
    <property type="gene ID" value="Minc3s00609g15069"/>
</dbReference>
<keyword evidence="1" id="KW-0472">Membrane</keyword>
<dbReference type="AlphaFoldDB" id="A0A914LLY0"/>
<dbReference type="InterPro" id="IPR013099">
    <property type="entry name" value="K_chnl_dom"/>
</dbReference>
<evidence type="ECO:0000256" key="1">
    <source>
        <dbReference type="SAM" id="Phobius"/>
    </source>
</evidence>
<name>A0A914LLY0_MELIC</name>
<evidence type="ECO:0000313" key="3">
    <source>
        <dbReference type="Proteomes" id="UP000887563"/>
    </source>
</evidence>
<accession>A0A914LLY0</accession>
<evidence type="ECO:0000313" key="4">
    <source>
        <dbReference type="WBParaSite" id="Minc3s00609g15069"/>
    </source>
</evidence>
<evidence type="ECO:0000259" key="2">
    <source>
        <dbReference type="Pfam" id="PF07885"/>
    </source>
</evidence>
<protein>
    <submittedName>
        <fullName evidence="4">Potassium channel domain-containing protein</fullName>
    </submittedName>
</protein>
<dbReference type="SUPFAM" id="SSF81324">
    <property type="entry name" value="Voltage-gated potassium channels"/>
    <property type="match status" value="1"/>
</dbReference>
<dbReference type="Pfam" id="PF07885">
    <property type="entry name" value="Ion_trans_2"/>
    <property type="match status" value="1"/>
</dbReference>
<feature type="transmembrane region" description="Helical" evidence="1">
    <location>
        <begin position="195"/>
        <end position="216"/>
    </location>
</feature>
<keyword evidence="1" id="KW-1133">Transmembrane helix</keyword>
<keyword evidence="3" id="KW-1185">Reference proteome</keyword>
<feature type="domain" description="Potassium channel" evidence="2">
    <location>
        <begin position="205"/>
        <end position="265"/>
    </location>
</feature>
<reference evidence="4" key="1">
    <citation type="submission" date="2022-11" db="UniProtKB">
        <authorList>
            <consortium name="WormBaseParasite"/>
        </authorList>
    </citation>
    <scope>IDENTIFICATION</scope>
</reference>
<dbReference type="Proteomes" id="UP000887563">
    <property type="component" value="Unplaced"/>
</dbReference>